<dbReference type="Proteomes" id="UP000051086">
    <property type="component" value="Unassembled WGS sequence"/>
</dbReference>
<dbReference type="AlphaFoldDB" id="A0A0P1G6J2"/>
<dbReference type="EMBL" id="CYSC01000035">
    <property type="protein sequence ID" value="CUH73116.1"/>
    <property type="molecule type" value="Genomic_DNA"/>
</dbReference>
<dbReference type="RefSeq" id="WP_058244267.1">
    <property type="nucleotide sequence ID" value="NZ_CYSB01000040.1"/>
</dbReference>
<dbReference type="OrthoDB" id="9810376at2"/>
<evidence type="ECO:0000313" key="4">
    <source>
        <dbReference type="Proteomes" id="UP000051086"/>
    </source>
</evidence>
<evidence type="ECO:0000256" key="1">
    <source>
        <dbReference type="SAM" id="SignalP"/>
    </source>
</evidence>
<evidence type="ECO:0000313" key="3">
    <source>
        <dbReference type="EMBL" id="CUH73116.1"/>
    </source>
</evidence>
<dbReference type="Pfam" id="PF09923">
    <property type="entry name" value="DUF2155"/>
    <property type="match status" value="1"/>
</dbReference>
<dbReference type="Proteomes" id="UP000051887">
    <property type="component" value="Unassembled WGS sequence"/>
</dbReference>
<evidence type="ECO:0008006" key="6">
    <source>
        <dbReference type="Google" id="ProtNLM"/>
    </source>
</evidence>
<protein>
    <recommendedName>
        <fullName evidence="6">DUF2155 domain-containing protein</fullName>
    </recommendedName>
</protein>
<organism evidence="3 5">
    <name type="scientific">Thalassovita autumnalis</name>
    <dbReference type="NCBI Taxonomy" id="2072972"/>
    <lineage>
        <taxon>Bacteria</taxon>
        <taxon>Pseudomonadati</taxon>
        <taxon>Pseudomonadota</taxon>
        <taxon>Alphaproteobacteria</taxon>
        <taxon>Rhodobacterales</taxon>
        <taxon>Roseobacteraceae</taxon>
        <taxon>Thalassovita</taxon>
    </lineage>
</organism>
<dbReference type="EMBL" id="CYSB01000040">
    <property type="protein sequence ID" value="CUH69713.1"/>
    <property type="molecule type" value="Genomic_DNA"/>
</dbReference>
<keyword evidence="1" id="KW-0732">Signal</keyword>
<reference evidence="3 5" key="2">
    <citation type="submission" date="2015-09" db="EMBL/GenBank/DDBJ databases">
        <authorList>
            <consortium name="Swine Surveillance"/>
        </authorList>
    </citation>
    <scope>NUCLEOTIDE SEQUENCE [LARGE SCALE GENOMIC DNA]</scope>
    <source>
        <strain evidence="3 5">5120</strain>
    </source>
</reference>
<feature type="chain" id="PRO_5009792613" description="DUF2155 domain-containing protein" evidence="1">
    <location>
        <begin position="19"/>
        <end position="121"/>
    </location>
</feature>
<accession>A0A0P1G6J2</accession>
<dbReference type="InterPro" id="IPR019225">
    <property type="entry name" value="DUF2155"/>
</dbReference>
<gene>
    <name evidence="2" type="ORF">TL5118_03683</name>
    <name evidence="3" type="ORF">TL5120_02923</name>
</gene>
<reference evidence="2 4" key="1">
    <citation type="submission" date="2015-09" db="EMBL/GenBank/DDBJ databases">
        <authorList>
            <person name="Rodrigo-Torres L."/>
            <person name="Arahal D.R."/>
        </authorList>
    </citation>
    <scope>NUCLEOTIDE SEQUENCE [LARGE SCALE GENOMIC DNA]</scope>
    <source>
        <strain evidence="2 4">CECT 5118</strain>
    </source>
</reference>
<keyword evidence="4" id="KW-1185">Reference proteome</keyword>
<feature type="signal peptide" evidence="1">
    <location>
        <begin position="1"/>
        <end position="18"/>
    </location>
</feature>
<name>A0A0P1G6J2_9RHOB</name>
<sequence>MIRIAAVFSLLLALPSVAEEVSPGTGGVLRGLDKVNGETTDMEIPNGGEAVFGDLRVSLGECRYPVGNPSGDAYAFVTIQGIGKEAPMFRGWMMASAPALNALDHARYDVWPLRCNTPAAE</sequence>
<evidence type="ECO:0000313" key="2">
    <source>
        <dbReference type="EMBL" id="CUH69713.1"/>
    </source>
</evidence>
<proteinExistence type="predicted"/>
<evidence type="ECO:0000313" key="5">
    <source>
        <dbReference type="Proteomes" id="UP000051887"/>
    </source>
</evidence>